<dbReference type="Proteomes" id="UP000620224">
    <property type="component" value="Unassembled WGS sequence"/>
</dbReference>
<name>A0A918MLA4_9ACTN</name>
<proteinExistence type="predicted"/>
<evidence type="ECO:0000313" key="3">
    <source>
        <dbReference type="Proteomes" id="UP000620224"/>
    </source>
</evidence>
<keyword evidence="1" id="KW-0812">Transmembrane</keyword>
<keyword evidence="3" id="KW-1185">Reference proteome</keyword>
<keyword evidence="1" id="KW-0472">Membrane</keyword>
<accession>A0A918MLA4</accession>
<protein>
    <submittedName>
        <fullName evidence="2">Uncharacterized protein</fullName>
    </submittedName>
</protein>
<reference evidence="2" key="2">
    <citation type="submission" date="2020-09" db="EMBL/GenBank/DDBJ databases">
        <authorList>
            <person name="Sun Q."/>
            <person name="Ohkuma M."/>
        </authorList>
    </citation>
    <scope>NUCLEOTIDE SEQUENCE</scope>
    <source>
        <strain evidence="2">JCM 4490</strain>
    </source>
</reference>
<evidence type="ECO:0000256" key="1">
    <source>
        <dbReference type="SAM" id="Phobius"/>
    </source>
</evidence>
<keyword evidence="1" id="KW-1133">Transmembrane helix</keyword>
<sequence length="116" mass="12208">MRGPTLAYQGGAPFCPLLHKLERGGGVAVIRFLGRESGDAPPRRGLPINYQHDMSVNASQDGQAGVQGRPASTPRHIRVSVGKHFDLSVSLSVSPAFLTLLAAAAGVAGGNYWFLL</sequence>
<organism evidence="2 3">
    <name type="scientific">Streptomyces lucensis JCM 4490</name>
    <dbReference type="NCBI Taxonomy" id="1306176"/>
    <lineage>
        <taxon>Bacteria</taxon>
        <taxon>Bacillati</taxon>
        <taxon>Actinomycetota</taxon>
        <taxon>Actinomycetes</taxon>
        <taxon>Kitasatosporales</taxon>
        <taxon>Streptomycetaceae</taxon>
        <taxon>Streptomyces</taxon>
    </lineage>
</organism>
<dbReference type="AlphaFoldDB" id="A0A918MLA4"/>
<evidence type="ECO:0000313" key="2">
    <source>
        <dbReference type="EMBL" id="GGW33865.1"/>
    </source>
</evidence>
<dbReference type="EMBL" id="BMUE01000001">
    <property type="protein sequence ID" value="GGW33865.1"/>
    <property type="molecule type" value="Genomic_DNA"/>
</dbReference>
<feature type="transmembrane region" description="Helical" evidence="1">
    <location>
        <begin position="96"/>
        <end position="115"/>
    </location>
</feature>
<gene>
    <name evidence="2" type="ORF">GCM10010503_07440</name>
</gene>
<comment type="caution">
    <text evidence="2">The sequence shown here is derived from an EMBL/GenBank/DDBJ whole genome shotgun (WGS) entry which is preliminary data.</text>
</comment>
<reference evidence="2" key="1">
    <citation type="journal article" date="2014" name="Int. J. Syst. Evol. Microbiol.">
        <title>Complete genome sequence of Corynebacterium casei LMG S-19264T (=DSM 44701T), isolated from a smear-ripened cheese.</title>
        <authorList>
            <consortium name="US DOE Joint Genome Institute (JGI-PGF)"/>
            <person name="Walter F."/>
            <person name="Albersmeier A."/>
            <person name="Kalinowski J."/>
            <person name="Ruckert C."/>
        </authorList>
    </citation>
    <scope>NUCLEOTIDE SEQUENCE</scope>
    <source>
        <strain evidence="2">JCM 4490</strain>
    </source>
</reference>